<feature type="transmembrane region" description="Helical" evidence="8">
    <location>
        <begin position="817"/>
        <end position="835"/>
    </location>
</feature>
<dbReference type="Proteomes" id="UP000799772">
    <property type="component" value="Unassembled WGS sequence"/>
</dbReference>
<feature type="transmembrane region" description="Helical" evidence="8">
    <location>
        <begin position="500"/>
        <end position="519"/>
    </location>
</feature>
<evidence type="ECO:0000256" key="3">
    <source>
        <dbReference type="ARBA" id="ARBA00022679"/>
    </source>
</evidence>
<comment type="similarity">
    <text evidence="2">Belongs to the PC-esterase family. CASD1 subfamily.</text>
</comment>
<keyword evidence="3" id="KW-0808">Transferase</keyword>
<proteinExistence type="inferred from homology"/>
<keyword evidence="4 8" id="KW-0812">Transmembrane</keyword>
<evidence type="ECO:0000256" key="5">
    <source>
        <dbReference type="ARBA" id="ARBA00022989"/>
    </source>
</evidence>
<dbReference type="AlphaFoldDB" id="A0A9P4IRX7"/>
<feature type="transmembrane region" description="Helical" evidence="8">
    <location>
        <begin position="12"/>
        <end position="30"/>
    </location>
</feature>
<accession>A0A9P4IRX7</accession>
<evidence type="ECO:0000313" key="10">
    <source>
        <dbReference type="EMBL" id="KAF2104280.1"/>
    </source>
</evidence>
<comment type="subcellular location">
    <subcellularLocation>
        <location evidence="1">Membrane</location>
        <topology evidence="1">Multi-pass membrane protein</topology>
    </subcellularLocation>
</comment>
<feature type="transmembrane region" description="Helical" evidence="8">
    <location>
        <begin position="324"/>
        <end position="344"/>
    </location>
</feature>
<dbReference type="OrthoDB" id="1932925at2759"/>
<dbReference type="GO" id="GO:0016740">
    <property type="term" value="F:transferase activity"/>
    <property type="evidence" value="ECO:0007669"/>
    <property type="project" value="UniProtKB-KW"/>
</dbReference>
<name>A0A9P4IRX7_9PEZI</name>
<feature type="transmembrane region" description="Helical" evidence="8">
    <location>
        <begin position="630"/>
        <end position="650"/>
    </location>
</feature>
<evidence type="ECO:0000256" key="2">
    <source>
        <dbReference type="ARBA" id="ARBA00010666"/>
    </source>
</evidence>
<dbReference type="EMBL" id="ML978121">
    <property type="protein sequence ID" value="KAF2104280.1"/>
    <property type="molecule type" value="Genomic_DNA"/>
</dbReference>
<dbReference type="GO" id="GO:0005975">
    <property type="term" value="P:carbohydrate metabolic process"/>
    <property type="evidence" value="ECO:0007669"/>
    <property type="project" value="UniProtKB-ARBA"/>
</dbReference>
<dbReference type="InterPro" id="IPR012419">
    <property type="entry name" value="Cas1_AcylTrans_dom"/>
</dbReference>
<sequence>MRSSVASSGNTCILILFISTILVAAFRHYWLESNDPFKCRTLLRQGKWLPAVPTLFSISSQRWQPPGCLLHEYTAKDIQLCLGSRSILFAGDSALRQTFWATARKLDSTRAKAEEAKTVRHENIVYDTEFGRLQFLWDPFLNSSDLWQVVESYSGPVEPANRIAAIVLGGGLWFARHLENGSPDRFEEVIGKLVSFDQDMWLENMPWYTSFEESSDQILIVPVEQPLYDRLTLDRAVDIMPQEINNMNEYLDVLSLKRRANVVSAFTRMTEGRSDAYTDSGLHVVDSVADDRANIILNLRCNAKLDRMLGAPFNRTCCSPYPHFTWVQLLALATFVVLLPYKVLRIFQTNRGLHISKAFNRTQTSVILMAAIGYCVLADRTHLFNKTPKVFDIKELLFLCGLSLIIGVLTVRRSYNHREIRLVTEPGASIDESTFLSRQQTEEWKGWMQLFILFYHYTGGSRNLRVYILVRLLVASYLFLTGYGHAMYFLSSADYSFKRVAAVLVRLNLLSCVLPYIMQTDYLDYYFAPLVSFWFMFVYFTLRFRRGHNQHLPFLIMKIMVAHFLCWLIHYDDRLTNIVFRSLARTCRTTWDSREWYFRVTLDIHVVCVGMFVAAVQASVASQPTSSTKFSIWGALRVVAAGLVISAYSYSAQWTETKYEYNWWHAKLAWLPVLSYVVLRNSNALFRSTHSTAFEWIGKRSLETFVLQFHIWLAADTKGLLSLGIWSHIGLARYERPLDFLVFTTIFLWLSNLVSNATNHITTLIIQSDGLEKPFSSIEGDEERRKSTELKLPVYASYGTRYIRSRGRGVLAWLKDLKVKIALMLITLWILNLTYR</sequence>
<evidence type="ECO:0000256" key="1">
    <source>
        <dbReference type="ARBA" id="ARBA00004141"/>
    </source>
</evidence>
<feature type="transmembrane region" description="Helical" evidence="8">
    <location>
        <begin position="365"/>
        <end position="384"/>
    </location>
</feature>
<keyword evidence="6 8" id="KW-0472">Membrane</keyword>
<feature type="domain" description="Cas1p 10 TM acyl transferase" evidence="9">
    <location>
        <begin position="313"/>
        <end position="769"/>
    </location>
</feature>
<organism evidence="10 11">
    <name type="scientific">Rhizodiscina lignyota</name>
    <dbReference type="NCBI Taxonomy" id="1504668"/>
    <lineage>
        <taxon>Eukaryota</taxon>
        <taxon>Fungi</taxon>
        <taxon>Dikarya</taxon>
        <taxon>Ascomycota</taxon>
        <taxon>Pezizomycotina</taxon>
        <taxon>Dothideomycetes</taxon>
        <taxon>Pleosporomycetidae</taxon>
        <taxon>Aulographales</taxon>
        <taxon>Rhizodiscinaceae</taxon>
        <taxon>Rhizodiscina</taxon>
    </lineage>
</organism>
<feature type="transmembrane region" description="Helical" evidence="8">
    <location>
        <begin position="596"/>
        <end position="618"/>
    </location>
</feature>
<feature type="transmembrane region" description="Helical" evidence="8">
    <location>
        <begin position="466"/>
        <end position="488"/>
    </location>
</feature>
<dbReference type="GO" id="GO:0016020">
    <property type="term" value="C:membrane"/>
    <property type="evidence" value="ECO:0007669"/>
    <property type="project" value="UniProtKB-SubCell"/>
</dbReference>
<evidence type="ECO:0000256" key="7">
    <source>
        <dbReference type="ARBA" id="ARBA00023180"/>
    </source>
</evidence>
<reference evidence="10" key="1">
    <citation type="journal article" date="2020" name="Stud. Mycol.">
        <title>101 Dothideomycetes genomes: a test case for predicting lifestyles and emergence of pathogens.</title>
        <authorList>
            <person name="Haridas S."/>
            <person name="Albert R."/>
            <person name="Binder M."/>
            <person name="Bloem J."/>
            <person name="Labutti K."/>
            <person name="Salamov A."/>
            <person name="Andreopoulos B."/>
            <person name="Baker S."/>
            <person name="Barry K."/>
            <person name="Bills G."/>
            <person name="Bluhm B."/>
            <person name="Cannon C."/>
            <person name="Castanera R."/>
            <person name="Culley D."/>
            <person name="Daum C."/>
            <person name="Ezra D."/>
            <person name="Gonzalez J."/>
            <person name="Henrissat B."/>
            <person name="Kuo A."/>
            <person name="Liang C."/>
            <person name="Lipzen A."/>
            <person name="Lutzoni F."/>
            <person name="Magnuson J."/>
            <person name="Mondo S."/>
            <person name="Nolan M."/>
            <person name="Ohm R."/>
            <person name="Pangilinan J."/>
            <person name="Park H.-J."/>
            <person name="Ramirez L."/>
            <person name="Alfaro M."/>
            <person name="Sun H."/>
            <person name="Tritt A."/>
            <person name="Yoshinaga Y."/>
            <person name="Zwiers L.-H."/>
            <person name="Turgeon B."/>
            <person name="Goodwin S."/>
            <person name="Spatafora J."/>
            <person name="Crous P."/>
            <person name="Grigoriev I."/>
        </authorList>
    </citation>
    <scope>NUCLEOTIDE SEQUENCE</scope>
    <source>
        <strain evidence="10">CBS 133067</strain>
    </source>
</reference>
<comment type="caution">
    <text evidence="10">The sequence shown here is derived from an EMBL/GenBank/DDBJ whole genome shotgun (WGS) entry which is preliminary data.</text>
</comment>
<evidence type="ECO:0000313" key="11">
    <source>
        <dbReference type="Proteomes" id="UP000799772"/>
    </source>
</evidence>
<dbReference type="GO" id="GO:0005794">
    <property type="term" value="C:Golgi apparatus"/>
    <property type="evidence" value="ECO:0007669"/>
    <property type="project" value="UniProtKB-ARBA"/>
</dbReference>
<evidence type="ECO:0000259" key="9">
    <source>
        <dbReference type="Pfam" id="PF07779"/>
    </source>
</evidence>
<dbReference type="Pfam" id="PF07779">
    <property type="entry name" value="Cas1_AcylT"/>
    <property type="match status" value="1"/>
</dbReference>
<evidence type="ECO:0000256" key="4">
    <source>
        <dbReference type="ARBA" id="ARBA00022692"/>
    </source>
</evidence>
<dbReference type="PANTHER" id="PTHR13533">
    <property type="entry name" value="N-ACETYLNEURAMINATE 9-O-ACETYLTRANSFERASE"/>
    <property type="match status" value="1"/>
</dbReference>
<dbReference type="PANTHER" id="PTHR13533:SF1">
    <property type="entry name" value="N-ACETYLNEURAMINATE 9-O-ACETYLTRANSFERASE"/>
    <property type="match status" value="1"/>
</dbReference>
<gene>
    <name evidence="10" type="ORF">NA57DRAFT_70493</name>
</gene>
<feature type="transmembrane region" description="Helical" evidence="8">
    <location>
        <begin position="396"/>
        <end position="412"/>
    </location>
</feature>
<keyword evidence="11" id="KW-1185">Reference proteome</keyword>
<feature type="transmembrane region" description="Helical" evidence="8">
    <location>
        <begin position="525"/>
        <end position="542"/>
    </location>
</feature>
<protein>
    <submittedName>
        <fullName evidence="10">Cas1p-domain-containing protein</fullName>
    </submittedName>
</protein>
<feature type="transmembrane region" description="Helical" evidence="8">
    <location>
        <begin position="554"/>
        <end position="571"/>
    </location>
</feature>
<evidence type="ECO:0000256" key="6">
    <source>
        <dbReference type="ARBA" id="ARBA00023136"/>
    </source>
</evidence>
<keyword evidence="5 8" id="KW-1133">Transmembrane helix</keyword>
<keyword evidence="7" id="KW-0325">Glycoprotein</keyword>
<evidence type="ECO:0000256" key="8">
    <source>
        <dbReference type="SAM" id="Phobius"/>
    </source>
</evidence>